<reference evidence="5" key="1">
    <citation type="submission" date="2021-03" db="EMBL/GenBank/DDBJ databases">
        <title>Antimicrobial resistance genes in bacteria isolated from Japanese honey, and their potential for conferring macrolide and lincosamide resistance in the American foulbrood pathogen Paenibacillus larvae.</title>
        <authorList>
            <person name="Okamoto M."/>
            <person name="Kumagai M."/>
            <person name="Kanamori H."/>
            <person name="Takamatsu D."/>
        </authorList>
    </citation>
    <scope>NUCLEOTIDE SEQUENCE</scope>
    <source>
        <strain evidence="5">J2TS6</strain>
    </source>
</reference>
<dbReference type="InterPro" id="IPR036388">
    <property type="entry name" value="WH-like_DNA-bd_sf"/>
</dbReference>
<dbReference type="PANTHER" id="PTHR18964:SF149">
    <property type="entry name" value="BIFUNCTIONAL UDP-N-ACETYLGLUCOSAMINE 2-EPIMERASE_N-ACETYLMANNOSAMINE KINASE"/>
    <property type="match status" value="1"/>
</dbReference>
<dbReference type="InterPro" id="IPR036390">
    <property type="entry name" value="WH_DNA-bd_sf"/>
</dbReference>
<keyword evidence="3" id="KW-0859">Xylose metabolism</keyword>
<dbReference type="SUPFAM" id="SSF46785">
    <property type="entry name" value="Winged helix' DNA-binding domain"/>
    <property type="match status" value="1"/>
</dbReference>
<comment type="function">
    <text evidence="1">Transcriptional repressor of xylose-utilizing enzymes.</text>
</comment>
<comment type="similarity">
    <text evidence="2">Belongs to the ROK (NagC/XylR) family.</text>
</comment>
<evidence type="ECO:0000256" key="1">
    <source>
        <dbReference type="ARBA" id="ARBA00002486"/>
    </source>
</evidence>
<dbReference type="InterPro" id="IPR000835">
    <property type="entry name" value="HTH_MarR-typ"/>
</dbReference>
<evidence type="ECO:0000313" key="5">
    <source>
        <dbReference type="EMBL" id="GIO31541.1"/>
    </source>
</evidence>
<organism evidence="5 6">
    <name type="scientific">Paenibacillus albilobatus</name>
    <dbReference type="NCBI Taxonomy" id="2716884"/>
    <lineage>
        <taxon>Bacteria</taxon>
        <taxon>Bacillati</taxon>
        <taxon>Bacillota</taxon>
        <taxon>Bacilli</taxon>
        <taxon>Bacillales</taxon>
        <taxon>Paenibacillaceae</taxon>
        <taxon>Paenibacillus</taxon>
    </lineage>
</organism>
<comment type="caution">
    <text evidence="5">The sequence shown here is derived from an EMBL/GenBank/DDBJ whole genome shotgun (WGS) entry which is preliminary data.</text>
</comment>
<dbReference type="Pfam" id="PF12802">
    <property type="entry name" value="MarR_2"/>
    <property type="match status" value="1"/>
</dbReference>
<evidence type="ECO:0000313" key="6">
    <source>
        <dbReference type="Proteomes" id="UP000679779"/>
    </source>
</evidence>
<accession>A0A920C9R3</accession>
<keyword evidence="3" id="KW-0119">Carbohydrate metabolism</keyword>
<dbReference type="CDD" id="cd24076">
    <property type="entry name" value="ASKHA_ATPase_ROK_BsXylR-like"/>
    <property type="match status" value="1"/>
</dbReference>
<dbReference type="Pfam" id="PF00480">
    <property type="entry name" value="ROK"/>
    <property type="match status" value="1"/>
</dbReference>
<dbReference type="Proteomes" id="UP000679779">
    <property type="component" value="Unassembled WGS sequence"/>
</dbReference>
<evidence type="ECO:0000259" key="4">
    <source>
        <dbReference type="Pfam" id="PF12802"/>
    </source>
</evidence>
<dbReference type="PANTHER" id="PTHR18964">
    <property type="entry name" value="ROK (REPRESSOR, ORF, KINASE) FAMILY"/>
    <property type="match status" value="1"/>
</dbReference>
<protein>
    <submittedName>
        <fullName evidence="5">Xylose repressor</fullName>
    </submittedName>
</protein>
<dbReference type="GO" id="GO:0003700">
    <property type="term" value="F:DNA-binding transcription factor activity"/>
    <property type="evidence" value="ECO:0007669"/>
    <property type="project" value="InterPro"/>
</dbReference>
<dbReference type="EMBL" id="BORQ01000003">
    <property type="protein sequence ID" value="GIO31541.1"/>
    <property type="molecule type" value="Genomic_DNA"/>
</dbReference>
<evidence type="ECO:0000256" key="2">
    <source>
        <dbReference type="ARBA" id="ARBA00006479"/>
    </source>
</evidence>
<dbReference type="GO" id="GO:0042732">
    <property type="term" value="P:D-xylose metabolic process"/>
    <property type="evidence" value="ECO:0007669"/>
    <property type="project" value="UniProtKB-KW"/>
</dbReference>
<gene>
    <name evidence="5" type="primary">xylR</name>
    <name evidence="5" type="ORF">J2TS6_26820</name>
</gene>
<dbReference type="AlphaFoldDB" id="A0A920C9R3"/>
<name>A0A920C9R3_9BACL</name>
<dbReference type="InterPro" id="IPR043129">
    <property type="entry name" value="ATPase_NBD"/>
</dbReference>
<sequence length="415" mass="45056">MKYKPVSKRETYKFFYFGKSKGSLKDVFDMNVTGDQALVKKINKSLILHTIRRHPELSRARISEITGLNKATVSNLVAELQQEQLVLEAGPGESSGGRKPLILHFNAMAGCVIGMELRVKQISAVLCDLNGNVLAETEAPLHRHDLAYTFEQMKTMIAGLIAGVPSTHYGIVGIGVGVPGMVDENGVVLFAPNLGWETVDLRSMLEEHFALPVIIDNEANSGALGELHFGRGQDVRHLLYISAGSGIGSGIIISGELYKGSRGYAGETGHMSIEAEGMPCSCGSRGCWELYASEKAYDLAASELPSYQTRELVRYAAEGDEAARGQFHVMGNYLGIGLTNLINGFNPELIVLGGALSEAREWLEEPMQRVVAKRTLPYHKQQLEIAFSALGSRATMIGAGFSAAMHFLGHTRVMV</sequence>
<feature type="domain" description="HTH marR-type" evidence="4">
    <location>
        <begin position="45"/>
        <end position="86"/>
    </location>
</feature>
<keyword evidence="6" id="KW-1185">Reference proteome</keyword>
<dbReference type="InterPro" id="IPR000600">
    <property type="entry name" value="ROK"/>
</dbReference>
<proteinExistence type="inferred from homology"/>
<evidence type="ECO:0000256" key="3">
    <source>
        <dbReference type="ARBA" id="ARBA00022629"/>
    </source>
</evidence>
<dbReference type="Gene3D" id="3.30.420.40">
    <property type="match status" value="2"/>
</dbReference>
<dbReference type="Gene3D" id="1.10.10.10">
    <property type="entry name" value="Winged helix-like DNA-binding domain superfamily/Winged helix DNA-binding domain"/>
    <property type="match status" value="1"/>
</dbReference>
<dbReference type="SUPFAM" id="SSF53067">
    <property type="entry name" value="Actin-like ATPase domain"/>
    <property type="match status" value="1"/>
</dbReference>